<dbReference type="Pfam" id="PF00174">
    <property type="entry name" value="Oxidored_molyb"/>
    <property type="match status" value="1"/>
</dbReference>
<dbReference type="Gene3D" id="2.60.40.650">
    <property type="match status" value="1"/>
</dbReference>
<keyword evidence="1" id="KW-0472">Membrane</keyword>
<keyword evidence="1" id="KW-1133">Transmembrane helix</keyword>
<dbReference type="GO" id="GO:0008482">
    <property type="term" value="F:sulfite oxidase activity"/>
    <property type="evidence" value="ECO:0007669"/>
    <property type="project" value="TreeGrafter"/>
</dbReference>
<dbReference type="AlphaFoldDB" id="A0A554S9Y0"/>
<dbReference type="PANTHER" id="PTHR19372:SF7">
    <property type="entry name" value="SULFITE OXIDASE, MITOCHONDRIAL"/>
    <property type="match status" value="1"/>
</dbReference>
<dbReference type="InterPro" id="IPR000572">
    <property type="entry name" value="OxRdtase_Mopterin-bd_dom"/>
</dbReference>
<dbReference type="SUPFAM" id="SSF56524">
    <property type="entry name" value="Oxidoreductase molybdopterin-binding domain"/>
    <property type="match status" value="1"/>
</dbReference>
<evidence type="ECO:0000259" key="2">
    <source>
        <dbReference type="Pfam" id="PF00174"/>
    </source>
</evidence>
<dbReference type="GO" id="GO:0020037">
    <property type="term" value="F:heme binding"/>
    <property type="evidence" value="ECO:0007669"/>
    <property type="project" value="TreeGrafter"/>
</dbReference>
<evidence type="ECO:0000256" key="1">
    <source>
        <dbReference type="SAM" id="Phobius"/>
    </source>
</evidence>
<feature type="transmembrane region" description="Helical" evidence="1">
    <location>
        <begin position="96"/>
        <end position="115"/>
    </location>
</feature>
<dbReference type="Proteomes" id="UP000316988">
    <property type="component" value="Unassembled WGS sequence"/>
</dbReference>
<evidence type="ECO:0000313" key="3">
    <source>
        <dbReference type="EMBL" id="TSD63155.1"/>
    </source>
</evidence>
<feature type="domain" description="Oxidoreductase molybdopterin-binding" evidence="2">
    <location>
        <begin position="226"/>
        <end position="375"/>
    </location>
</feature>
<feature type="transmembrane region" description="Helical" evidence="1">
    <location>
        <begin position="121"/>
        <end position="139"/>
    </location>
</feature>
<dbReference type="OrthoDB" id="9795587at2"/>
<comment type="caution">
    <text evidence="3">The sequence shown here is derived from an EMBL/GenBank/DDBJ whole genome shotgun (WGS) entry which is preliminary data.</text>
</comment>
<keyword evidence="1" id="KW-0812">Transmembrane</keyword>
<dbReference type="RefSeq" id="WP_143913209.1">
    <property type="nucleotide sequence ID" value="NZ_VLNT01000006.1"/>
</dbReference>
<dbReference type="GO" id="GO:0043546">
    <property type="term" value="F:molybdopterin cofactor binding"/>
    <property type="evidence" value="ECO:0007669"/>
    <property type="project" value="TreeGrafter"/>
</dbReference>
<dbReference type="InterPro" id="IPR036374">
    <property type="entry name" value="OxRdtase_Mopterin-bd_sf"/>
</dbReference>
<proteinExistence type="predicted"/>
<sequence>MTAHHLPRDATVGVIAATAGIGIGHLVAALTVPAASPVLAIGSTVIDATPTPVKEWAVATFGTADKIILIGSVALGTLVLAALGGIVAARRFSIGALILIALVAMAGVAAFTRPAATVADLLPALATGVAGLAVLWWLLRARPAAETATGGPTRRRLLVGGGAALVAAALAGAAGEAIIRGGRRLGNIVLPRPADPLPPLADGLDIEGISPFRTPTGDFYRVDVNLSVPVVDVDDWTLTIDGDVANPYTITWDELLAMDMIERDITMTCVSNEVGGGYVGATRWLGVPLADLLERARVGSEADQILSTAVDGFTISTPLDVATDGRDAMVAIAMDGEPLPREHGFPARLITPGLYGYVGATKWVERLTLTTYAEDRAYWTERDWDIDGPIKISTRIDTPRGLTELDPGDLVIAGVAWAQHRGVEGVQVRVDDGDWTDAELGPDAGVDYWRQWYLPWKATSGRHTVQARCITDDGEVQTADRASPFPNGSSGIHDIVVRVG</sequence>
<feature type="transmembrane region" description="Helical" evidence="1">
    <location>
        <begin position="159"/>
        <end position="179"/>
    </location>
</feature>
<organism evidence="3 4">
    <name type="scientific">Aeromicrobium piscarium</name>
    <dbReference type="NCBI Taxonomy" id="2590901"/>
    <lineage>
        <taxon>Bacteria</taxon>
        <taxon>Bacillati</taxon>
        <taxon>Actinomycetota</taxon>
        <taxon>Actinomycetes</taxon>
        <taxon>Propionibacteriales</taxon>
        <taxon>Nocardioidaceae</taxon>
        <taxon>Aeromicrobium</taxon>
    </lineage>
</organism>
<dbReference type="GO" id="GO:0006790">
    <property type="term" value="P:sulfur compound metabolic process"/>
    <property type="evidence" value="ECO:0007669"/>
    <property type="project" value="TreeGrafter"/>
</dbReference>
<accession>A0A554S9Y0</accession>
<feature type="transmembrane region" description="Helical" evidence="1">
    <location>
        <begin position="67"/>
        <end position="89"/>
    </location>
</feature>
<keyword evidence="4" id="KW-1185">Reference proteome</keyword>
<dbReference type="PANTHER" id="PTHR19372">
    <property type="entry name" value="SULFITE REDUCTASE"/>
    <property type="match status" value="1"/>
</dbReference>
<dbReference type="EMBL" id="VLNT01000006">
    <property type="protein sequence ID" value="TSD63155.1"/>
    <property type="molecule type" value="Genomic_DNA"/>
</dbReference>
<name>A0A554S9Y0_9ACTN</name>
<gene>
    <name evidence="3" type="ORF">FNM00_09550</name>
</gene>
<dbReference type="SUPFAM" id="SSF81296">
    <property type="entry name" value="E set domains"/>
    <property type="match status" value="1"/>
</dbReference>
<dbReference type="Gene3D" id="3.90.420.10">
    <property type="entry name" value="Oxidoreductase, molybdopterin-binding domain"/>
    <property type="match status" value="1"/>
</dbReference>
<feature type="transmembrane region" description="Helical" evidence="1">
    <location>
        <begin position="12"/>
        <end position="35"/>
    </location>
</feature>
<protein>
    <submittedName>
        <fullName evidence="3">Molybdopterin-dependent oxidoreductase</fullName>
    </submittedName>
</protein>
<reference evidence="3 4" key="1">
    <citation type="submission" date="2019-07" db="EMBL/GenBank/DDBJ databases">
        <authorList>
            <person name="Zhao L.H."/>
        </authorList>
    </citation>
    <scope>NUCLEOTIDE SEQUENCE [LARGE SCALE GENOMIC DNA]</scope>
    <source>
        <strain evidence="3 4">Co35</strain>
    </source>
</reference>
<dbReference type="InterPro" id="IPR014756">
    <property type="entry name" value="Ig_E-set"/>
</dbReference>
<evidence type="ECO:0000313" key="4">
    <source>
        <dbReference type="Proteomes" id="UP000316988"/>
    </source>
</evidence>